<keyword evidence="2" id="KW-1185">Reference proteome</keyword>
<organism evidence="1 2">
    <name type="scientific">Coemansia aciculifera</name>
    <dbReference type="NCBI Taxonomy" id="417176"/>
    <lineage>
        <taxon>Eukaryota</taxon>
        <taxon>Fungi</taxon>
        <taxon>Fungi incertae sedis</taxon>
        <taxon>Zoopagomycota</taxon>
        <taxon>Kickxellomycotina</taxon>
        <taxon>Kickxellomycetes</taxon>
        <taxon>Kickxellales</taxon>
        <taxon>Kickxellaceae</taxon>
        <taxon>Coemansia</taxon>
    </lineage>
</organism>
<evidence type="ECO:0000313" key="1">
    <source>
        <dbReference type="EMBL" id="KAJ2891143.1"/>
    </source>
</evidence>
<reference evidence="1" key="1">
    <citation type="submission" date="2022-07" db="EMBL/GenBank/DDBJ databases">
        <title>Phylogenomic reconstructions and comparative analyses of Kickxellomycotina fungi.</title>
        <authorList>
            <person name="Reynolds N.K."/>
            <person name="Stajich J.E."/>
            <person name="Barry K."/>
            <person name="Grigoriev I.V."/>
            <person name="Crous P."/>
            <person name="Smith M.E."/>
        </authorList>
    </citation>
    <scope>NUCLEOTIDE SEQUENCE</scope>
    <source>
        <strain evidence="1">CBS 190363</strain>
    </source>
</reference>
<sequence>MAGVVHVGAVACTPRESNERQYSINCVKEHVRCLDRLGKYFAFHFIMAKHIRAQLHAIESADAKRQNLAAAALAEAMSSSRHSSQPAPPPPPPMLPTGAAGGCPVQPPLSMPFDFSAAMAMAPSLSQLAPTLVQPNSAPISGQFSFTANNNSVYGAAESAIPDDSQWLNNTQAQSTSQLDMFLGLFSAATSPPPAAAASNTPYSQQPPPPQQCPIPGSCGGLCGTHSPTTAASMAFQLHQSFSSMAGLGSGLSSLVELFSSNSDGSASLYPENILSSSMLAPANSAQQPGDLGLDRHAPPMRSTATAPTALLRFTSPGAGGLPHFGSLPPFSPL</sequence>
<dbReference type="Proteomes" id="UP001139981">
    <property type="component" value="Unassembled WGS sequence"/>
</dbReference>
<protein>
    <submittedName>
        <fullName evidence="1">Uncharacterized protein</fullName>
    </submittedName>
</protein>
<name>A0ACC1M097_9FUNG</name>
<proteinExistence type="predicted"/>
<dbReference type="EMBL" id="JANBVB010001081">
    <property type="protein sequence ID" value="KAJ2891143.1"/>
    <property type="molecule type" value="Genomic_DNA"/>
</dbReference>
<accession>A0ACC1M097</accession>
<gene>
    <name evidence="1" type="ORF">IWW38_003747</name>
</gene>
<evidence type="ECO:0000313" key="2">
    <source>
        <dbReference type="Proteomes" id="UP001139981"/>
    </source>
</evidence>
<comment type="caution">
    <text evidence="1">The sequence shown here is derived from an EMBL/GenBank/DDBJ whole genome shotgun (WGS) entry which is preliminary data.</text>
</comment>